<evidence type="ECO:0000256" key="14">
    <source>
        <dbReference type="SAM" id="SignalP"/>
    </source>
</evidence>
<evidence type="ECO:0000256" key="4">
    <source>
        <dbReference type="ARBA" id="ARBA00022496"/>
    </source>
</evidence>
<keyword evidence="17" id="KW-0675">Receptor</keyword>
<dbReference type="PANTHER" id="PTHR32552">
    <property type="entry name" value="FERRICHROME IRON RECEPTOR-RELATED"/>
    <property type="match status" value="1"/>
</dbReference>
<comment type="subcellular location">
    <subcellularLocation>
        <location evidence="1 12">Cell outer membrane</location>
        <topology evidence="1 12">Multi-pass membrane protein</topology>
    </subcellularLocation>
</comment>
<keyword evidence="6 14" id="KW-0732">Signal</keyword>
<keyword evidence="8" id="KW-0406">Ion transport</keyword>
<keyword evidence="3 12" id="KW-1134">Transmembrane beta strand</keyword>
<evidence type="ECO:0000256" key="1">
    <source>
        <dbReference type="ARBA" id="ARBA00004571"/>
    </source>
</evidence>
<keyword evidence="7" id="KW-0408">Iron</keyword>
<dbReference type="InterPro" id="IPR012910">
    <property type="entry name" value="Plug_dom"/>
</dbReference>
<dbReference type="PROSITE" id="PS52016">
    <property type="entry name" value="TONB_DEPENDENT_REC_3"/>
    <property type="match status" value="1"/>
</dbReference>
<organism evidence="17 18">
    <name type="scientific">Thalassobacterium sedimentorum</name>
    <dbReference type="NCBI Taxonomy" id="3041258"/>
    <lineage>
        <taxon>Bacteria</taxon>
        <taxon>Pseudomonadati</taxon>
        <taxon>Verrucomicrobiota</taxon>
        <taxon>Opitutia</taxon>
        <taxon>Puniceicoccales</taxon>
        <taxon>Coraliomargaritaceae</taxon>
        <taxon>Thalassobacterium</taxon>
    </lineage>
</organism>
<evidence type="ECO:0000256" key="6">
    <source>
        <dbReference type="ARBA" id="ARBA00022729"/>
    </source>
</evidence>
<protein>
    <submittedName>
        <fullName evidence="17">TonB-dependent receptor</fullName>
    </submittedName>
</protein>
<evidence type="ECO:0000259" key="16">
    <source>
        <dbReference type="Pfam" id="PF07715"/>
    </source>
</evidence>
<dbReference type="InterPro" id="IPR010917">
    <property type="entry name" value="TonB_rcpt_CS"/>
</dbReference>
<keyword evidence="2 12" id="KW-0813">Transport</keyword>
<feature type="domain" description="TonB-dependent receptor-like beta-barrel" evidence="15">
    <location>
        <begin position="312"/>
        <end position="670"/>
    </location>
</feature>
<evidence type="ECO:0000256" key="2">
    <source>
        <dbReference type="ARBA" id="ARBA00022448"/>
    </source>
</evidence>
<evidence type="ECO:0000259" key="15">
    <source>
        <dbReference type="Pfam" id="PF00593"/>
    </source>
</evidence>
<evidence type="ECO:0000256" key="12">
    <source>
        <dbReference type="PROSITE-ProRule" id="PRU01360"/>
    </source>
</evidence>
<dbReference type="Proteomes" id="UP001243717">
    <property type="component" value="Unassembled WGS sequence"/>
</dbReference>
<dbReference type="InterPro" id="IPR036942">
    <property type="entry name" value="Beta-barrel_TonB_sf"/>
</dbReference>
<accession>A0ABU1AIM6</accession>
<dbReference type="Gene3D" id="2.40.170.20">
    <property type="entry name" value="TonB-dependent receptor, beta-barrel domain"/>
    <property type="match status" value="1"/>
</dbReference>
<reference evidence="17 18" key="1">
    <citation type="submission" date="2023-04" db="EMBL/GenBank/DDBJ databases">
        <title>A novel bacteria isolated from coastal sediment.</title>
        <authorList>
            <person name="Liu X.-J."/>
            <person name="Du Z.-J."/>
        </authorList>
    </citation>
    <scope>NUCLEOTIDE SEQUENCE [LARGE SCALE GENOMIC DNA]</scope>
    <source>
        <strain evidence="17 18">SDUM461004</strain>
    </source>
</reference>
<evidence type="ECO:0000256" key="7">
    <source>
        <dbReference type="ARBA" id="ARBA00023004"/>
    </source>
</evidence>
<evidence type="ECO:0000313" key="18">
    <source>
        <dbReference type="Proteomes" id="UP001243717"/>
    </source>
</evidence>
<dbReference type="SUPFAM" id="SSF56935">
    <property type="entry name" value="Porins"/>
    <property type="match status" value="1"/>
</dbReference>
<keyword evidence="10 12" id="KW-0472">Membrane</keyword>
<dbReference type="InterPro" id="IPR000531">
    <property type="entry name" value="Beta-barrel_TonB"/>
</dbReference>
<evidence type="ECO:0000256" key="3">
    <source>
        <dbReference type="ARBA" id="ARBA00022452"/>
    </source>
</evidence>
<keyword evidence="4" id="KW-0410">Iron transport</keyword>
<keyword evidence="11 12" id="KW-0998">Cell outer membrane</keyword>
<dbReference type="PROSITE" id="PS01156">
    <property type="entry name" value="TONB_DEPENDENT_REC_2"/>
    <property type="match status" value="1"/>
</dbReference>
<evidence type="ECO:0000256" key="9">
    <source>
        <dbReference type="ARBA" id="ARBA00023077"/>
    </source>
</evidence>
<keyword evidence="5 12" id="KW-0812">Transmembrane</keyword>
<keyword evidence="18" id="KW-1185">Reference proteome</keyword>
<evidence type="ECO:0000256" key="13">
    <source>
        <dbReference type="RuleBase" id="RU003357"/>
    </source>
</evidence>
<dbReference type="RefSeq" id="WP_308983972.1">
    <property type="nucleotide sequence ID" value="NZ_JARXIC010000004.1"/>
</dbReference>
<comment type="similarity">
    <text evidence="12 13">Belongs to the TonB-dependent receptor family.</text>
</comment>
<evidence type="ECO:0000313" key="17">
    <source>
        <dbReference type="EMBL" id="MDQ8193478.1"/>
    </source>
</evidence>
<keyword evidence="9 13" id="KW-0798">TonB box</keyword>
<evidence type="ECO:0000256" key="11">
    <source>
        <dbReference type="ARBA" id="ARBA00023237"/>
    </source>
</evidence>
<dbReference type="Pfam" id="PF00593">
    <property type="entry name" value="TonB_dep_Rec_b-barrel"/>
    <property type="match status" value="1"/>
</dbReference>
<evidence type="ECO:0000256" key="8">
    <source>
        <dbReference type="ARBA" id="ARBA00023065"/>
    </source>
</evidence>
<dbReference type="EMBL" id="JARXIC010000004">
    <property type="protein sequence ID" value="MDQ8193478.1"/>
    <property type="molecule type" value="Genomic_DNA"/>
</dbReference>
<feature type="domain" description="TonB-dependent receptor plug" evidence="16">
    <location>
        <begin position="80"/>
        <end position="183"/>
    </location>
</feature>
<evidence type="ECO:0000256" key="10">
    <source>
        <dbReference type="ARBA" id="ARBA00023136"/>
    </source>
</evidence>
<feature type="signal peptide" evidence="14">
    <location>
        <begin position="1"/>
        <end position="32"/>
    </location>
</feature>
<dbReference type="Pfam" id="PF07715">
    <property type="entry name" value="Plug"/>
    <property type="match status" value="1"/>
</dbReference>
<evidence type="ECO:0000256" key="5">
    <source>
        <dbReference type="ARBA" id="ARBA00022692"/>
    </source>
</evidence>
<gene>
    <name evidence="17" type="ORF">QEH59_03515</name>
</gene>
<dbReference type="CDD" id="cd01347">
    <property type="entry name" value="ligand_gated_channel"/>
    <property type="match status" value="1"/>
</dbReference>
<dbReference type="PANTHER" id="PTHR32552:SF81">
    <property type="entry name" value="TONB-DEPENDENT OUTER MEMBRANE RECEPTOR"/>
    <property type="match status" value="1"/>
</dbReference>
<name>A0ABU1AIM6_9BACT</name>
<proteinExistence type="inferred from homology"/>
<comment type="caution">
    <text evidence="17">The sequence shown here is derived from an EMBL/GenBank/DDBJ whole genome shotgun (WGS) entry which is preliminary data.</text>
</comment>
<sequence>MKTKNGYAVSLNHFSALTCLGSLLLLSNFSSAAADLAARHESNEAEGPAGKFALLDLESVVLTGQKAERSLQNTYDSYGFLSGQQLEDFQIEDYREAMRMLANVQSVTAGGGNSGFSIRGINSEGVSGAGSQLRPLASLVIDGATQSFEGARRGAHSMWDVKQLEVYRGAQSLQQGRNSLAGAIIVETNSPTPYWEGALSGRYGSEDESAAAFMISGPLLEDELMFRITGEQMDRSLDIDYSDDDLAEYGEEDYEMIRAKLLYTPKWASGLELEGTFSHVIDNPAVPVVDAGDPYAREFGFDGAVIAVEARENEVNGHILRASYDFNEDWKLSSITAYTQTDTSFITPQQPYNRDEVRADQDFSQEVRLNYGDANERAVNGMLGVFASRLKNEVDSLIEYYGFALQDLETDRLTENRAIFGEMNVPFLERWTLSVGLRYDQESFDTQFFDRSTSSQLEADGDFDAFLPKFALAYDLTDNQSVAFSYSKGYRAGFSQYDGPVVDAEYLNDYEIAYRSVWLDGQLRVNANVFFYDWVDQQVQIEIDPLLPTITGNAGKSQVFGGELEAQWAIDSNWLVGASIGYTKTKFIDFEDYDGNAFPGAPEFSGALWTQYDFFDHWFVAGDVSYVDSSYATADLANDDALSLSGYMLANLALGYRQEHWEVVLSVQNLFDKDYLVGRDSTGGAYVGAGRSLALSATLRF</sequence>
<dbReference type="InterPro" id="IPR039426">
    <property type="entry name" value="TonB-dep_rcpt-like"/>
</dbReference>
<feature type="chain" id="PRO_5046273888" evidence="14">
    <location>
        <begin position="33"/>
        <end position="701"/>
    </location>
</feature>